<dbReference type="EMBL" id="MK778457">
    <property type="protein sequence ID" value="QCW18535.1"/>
    <property type="molecule type" value="Genomic_DNA"/>
</dbReference>
<gene>
    <name evidence="1" type="ORF">vBEcoSW011D_83</name>
</gene>
<organism evidence="1 2">
    <name type="scientific">Escherichia phage vB_EcoS_W011D</name>
    <dbReference type="NCBI Taxonomy" id="2575323"/>
    <lineage>
        <taxon>Viruses</taxon>
        <taxon>Duplodnaviria</taxon>
        <taxon>Heunggongvirae</taxon>
        <taxon>Uroviricota</taxon>
        <taxon>Caudoviricetes</taxon>
        <taxon>Drexlerviridae</taxon>
        <taxon>Tempevirinae</taxon>
        <taxon>Changchunvirus</taxon>
        <taxon>Changchunvirus W011D</taxon>
    </lineage>
</organism>
<evidence type="ECO:0000313" key="1">
    <source>
        <dbReference type="EMBL" id="QCW18535.1"/>
    </source>
</evidence>
<dbReference type="Pfam" id="PF13554">
    <property type="entry name" value="Phage_tail_terminator_5"/>
    <property type="match status" value="1"/>
</dbReference>
<name>A0A4Y5NRB5_9CAUD</name>
<protein>
    <submittedName>
        <fullName evidence="1">Tail protein</fullName>
    </submittedName>
</protein>
<accession>A0A4Y5NRB5</accession>
<sequence length="133" mass="15323">MHYELMLAARKALAEEYENTFKIAYENVEFVPPNDGSPWLAFHYKEVSSDYLSLDRKCRSYIGLVQVNIIFAPGAGTDKARRLAKNIADFFEDGKMLEHGYIYEGGEVRPVQKSETGWLVPVRFSVRVEEKRI</sequence>
<dbReference type="Proteomes" id="UP000306677">
    <property type="component" value="Segment"/>
</dbReference>
<dbReference type="Gene3D" id="3.30.2000.20">
    <property type="match status" value="1"/>
</dbReference>
<reference evidence="1 2" key="1">
    <citation type="submission" date="2019-04" db="EMBL/GenBank/DDBJ databases">
        <authorList>
            <person name="Wang X."/>
        </authorList>
    </citation>
    <scope>NUCLEOTIDE SEQUENCE [LARGE SCALE GENOMIC DNA]</scope>
</reference>
<keyword evidence="2" id="KW-1185">Reference proteome</keyword>
<dbReference type="InterPro" id="IPR025395">
    <property type="entry name" value="Phage_tail_terminator-like"/>
</dbReference>
<proteinExistence type="predicted"/>
<evidence type="ECO:0000313" key="2">
    <source>
        <dbReference type="Proteomes" id="UP000306677"/>
    </source>
</evidence>